<accession>A0A0U5GL56</accession>
<name>A0A0U5GL56_ASPCI</name>
<proteinExistence type="predicted"/>
<sequence>MHYDIRVTLRTRRFGKILSTAHVHVYVLQALSVLCVDTPSLRIMAESSKPKLLNVLDGAVYGFSVVAGSKAERCIAFAVASAAAKALHCSLNYPPILLYSSVLLQSTQL</sequence>
<evidence type="ECO:0000313" key="1">
    <source>
        <dbReference type="EMBL" id="CEN59448.1"/>
    </source>
</evidence>
<organism evidence="1 2">
    <name type="scientific">Aspergillus calidoustus</name>
    <dbReference type="NCBI Taxonomy" id="454130"/>
    <lineage>
        <taxon>Eukaryota</taxon>
        <taxon>Fungi</taxon>
        <taxon>Dikarya</taxon>
        <taxon>Ascomycota</taxon>
        <taxon>Pezizomycotina</taxon>
        <taxon>Eurotiomycetes</taxon>
        <taxon>Eurotiomycetidae</taxon>
        <taxon>Eurotiales</taxon>
        <taxon>Aspergillaceae</taxon>
        <taxon>Aspergillus</taxon>
        <taxon>Aspergillus subgen. Nidulantes</taxon>
    </lineage>
</organism>
<reference evidence="2" key="1">
    <citation type="journal article" date="2016" name="Genome Announc.">
        <title>Draft genome sequences of fungus Aspergillus calidoustus.</title>
        <authorList>
            <person name="Horn F."/>
            <person name="Linde J."/>
            <person name="Mattern D.J."/>
            <person name="Walther G."/>
            <person name="Guthke R."/>
            <person name="Scherlach K."/>
            <person name="Martin K."/>
            <person name="Brakhage A.A."/>
            <person name="Petzke L."/>
            <person name="Valiante V."/>
        </authorList>
    </citation>
    <scope>NUCLEOTIDE SEQUENCE [LARGE SCALE GENOMIC DNA]</scope>
    <source>
        <strain evidence="2">SF006504</strain>
    </source>
</reference>
<dbReference type="AlphaFoldDB" id="A0A0U5GL56"/>
<gene>
    <name evidence="1" type="ORF">ASPCAL01898</name>
</gene>
<protein>
    <submittedName>
        <fullName evidence="1">Uncharacterized protein</fullName>
    </submittedName>
</protein>
<keyword evidence="2" id="KW-1185">Reference proteome</keyword>
<dbReference type="EMBL" id="CDMC01000002">
    <property type="protein sequence ID" value="CEN59448.1"/>
    <property type="molecule type" value="Genomic_DNA"/>
</dbReference>
<evidence type="ECO:0000313" key="2">
    <source>
        <dbReference type="Proteomes" id="UP000054771"/>
    </source>
</evidence>
<dbReference type="Proteomes" id="UP000054771">
    <property type="component" value="Unassembled WGS sequence"/>
</dbReference>